<dbReference type="PATRIC" id="fig|187330.3.peg.994"/>
<proteinExistence type="predicted"/>
<dbReference type="Proteomes" id="UP000037848">
    <property type="component" value="Unassembled WGS sequence"/>
</dbReference>
<evidence type="ECO:0000313" key="2">
    <source>
        <dbReference type="Proteomes" id="UP000037848"/>
    </source>
</evidence>
<dbReference type="OrthoDB" id="5772064at2"/>
<organism evidence="1 2">
    <name type="scientific">Pseudoalteromonas porphyrae</name>
    <dbReference type="NCBI Taxonomy" id="187330"/>
    <lineage>
        <taxon>Bacteria</taxon>
        <taxon>Pseudomonadati</taxon>
        <taxon>Pseudomonadota</taxon>
        <taxon>Gammaproteobacteria</taxon>
        <taxon>Alteromonadales</taxon>
        <taxon>Pseudoalteromonadaceae</taxon>
        <taxon>Pseudoalteromonas</taxon>
    </lineage>
</organism>
<evidence type="ECO:0000313" key="1">
    <source>
        <dbReference type="EMBL" id="KPH62235.1"/>
    </source>
</evidence>
<comment type="caution">
    <text evidence="1">The sequence shown here is derived from an EMBL/GenBank/DDBJ whole genome shotgun (WGS) entry which is preliminary data.</text>
</comment>
<dbReference type="STRING" id="187330.AMS58_09915"/>
<name>A0A0N1MV57_9GAMM</name>
<keyword evidence="2" id="KW-1185">Reference proteome</keyword>
<accession>A0A0N1MV57</accession>
<dbReference type="AlphaFoldDB" id="A0A0N1MV57"/>
<protein>
    <submittedName>
        <fullName evidence="1">Uncharacterized protein</fullName>
    </submittedName>
</protein>
<gene>
    <name evidence="1" type="ORF">ADS77_12830</name>
</gene>
<dbReference type="EMBL" id="LHPH01000014">
    <property type="protein sequence ID" value="KPH62235.1"/>
    <property type="molecule type" value="Genomic_DNA"/>
</dbReference>
<reference evidence="1 2" key="1">
    <citation type="submission" date="2015-08" db="EMBL/GenBank/DDBJ databases">
        <title>Draft Genome Sequence of Pseudoalteromonas porphyrae UCD-SED14.</title>
        <authorList>
            <person name="Coil D.A."/>
            <person name="Jospin G."/>
            <person name="Lee R.D."/>
            <person name="Eisen J.A."/>
        </authorList>
    </citation>
    <scope>NUCLEOTIDE SEQUENCE [LARGE SCALE GENOMIC DNA]</scope>
    <source>
        <strain evidence="1 2">UCD-SED14</strain>
    </source>
</reference>
<dbReference type="RefSeq" id="WP_054204951.1">
    <property type="nucleotide sequence ID" value="NZ_LHPH01000014.1"/>
</dbReference>
<sequence>MRAFKTGILIATVVTTLTVTYFSQNDDVIIAANHCQNNAEVISVVPVHCMHLEQESSWMSWITGDSRSAQFHYLDLLELLTSSDEPKKARSLSPNF</sequence>